<dbReference type="GO" id="GO:0004252">
    <property type="term" value="F:serine-type endopeptidase activity"/>
    <property type="evidence" value="ECO:0007669"/>
    <property type="project" value="InterPro"/>
</dbReference>
<dbReference type="Gene3D" id="3.40.50.1820">
    <property type="entry name" value="alpha/beta hydrolase"/>
    <property type="match status" value="1"/>
</dbReference>
<dbReference type="Pfam" id="PF07676">
    <property type="entry name" value="PD40"/>
    <property type="match status" value="4"/>
</dbReference>
<comment type="function">
    <text evidence="6">This enzyme catalyzes the hydrolysis of the N-terminal peptide bond of an N-acetylated peptide to generate an N-acetylated amino acid and a peptide with a free N-terminus. It preferentially cleaves off Ac-Ala, Ac-Met and Ac-Ser. Also, involved in the degradation of oxidized and glycated proteins.</text>
</comment>
<dbReference type="STRING" id="45072.Lqua_1256"/>
<keyword evidence="3" id="KW-0007">Acetylation</keyword>
<reference evidence="9 11" key="2">
    <citation type="submission" date="2018-06" db="EMBL/GenBank/DDBJ databases">
        <authorList>
            <consortium name="Pathogen Informatics"/>
            <person name="Doyle S."/>
        </authorList>
    </citation>
    <scope>NUCLEOTIDE SEQUENCE [LARGE SCALE GENOMIC DNA]</scope>
    <source>
        <strain evidence="9 11">NCTC12376</strain>
    </source>
</reference>
<dbReference type="PANTHER" id="PTHR42776">
    <property type="entry name" value="SERINE PEPTIDASE S9 FAMILY MEMBER"/>
    <property type="match status" value="1"/>
</dbReference>
<evidence type="ECO:0000313" key="8">
    <source>
        <dbReference type="EMBL" id="KTD51029.1"/>
    </source>
</evidence>
<dbReference type="InterPro" id="IPR029058">
    <property type="entry name" value="AB_hydrolase_fold"/>
</dbReference>
<evidence type="ECO:0000256" key="2">
    <source>
        <dbReference type="ARBA" id="ARBA00022825"/>
    </source>
</evidence>
<accession>A0A378KT27</accession>
<protein>
    <recommendedName>
        <fullName evidence="5">Acyl-peptide hydrolase</fullName>
    </recommendedName>
    <alternativeName>
        <fullName evidence="4">Acylaminoacyl-peptidase</fullName>
    </alternativeName>
</protein>
<organism evidence="9 11">
    <name type="scientific">Legionella quateirensis</name>
    <dbReference type="NCBI Taxonomy" id="45072"/>
    <lineage>
        <taxon>Bacteria</taxon>
        <taxon>Pseudomonadati</taxon>
        <taxon>Pseudomonadota</taxon>
        <taxon>Gammaproteobacteria</taxon>
        <taxon>Legionellales</taxon>
        <taxon>Legionellaceae</taxon>
        <taxon>Legionella</taxon>
    </lineage>
</organism>
<dbReference type="InterPro" id="IPR001375">
    <property type="entry name" value="Peptidase_S9_cat"/>
</dbReference>
<evidence type="ECO:0000256" key="6">
    <source>
        <dbReference type="ARBA" id="ARBA00045885"/>
    </source>
</evidence>
<dbReference type="AlphaFoldDB" id="A0A378KT27"/>
<dbReference type="InterPro" id="IPR011042">
    <property type="entry name" value="6-blade_b-propeller_TolB-like"/>
</dbReference>
<dbReference type="PROSITE" id="PS00708">
    <property type="entry name" value="PRO_ENDOPEP_SER"/>
    <property type="match status" value="1"/>
</dbReference>
<keyword evidence="2" id="KW-0720">Serine protease</keyword>
<feature type="domain" description="Peptidase S9 prolyl oligopeptidase catalytic" evidence="7">
    <location>
        <begin position="452"/>
        <end position="658"/>
    </location>
</feature>
<dbReference type="EMBL" id="LNYR01000012">
    <property type="protein sequence ID" value="KTD51029.1"/>
    <property type="molecule type" value="Genomic_DNA"/>
</dbReference>
<gene>
    <name evidence="9" type="primary">ptpA</name>
    <name evidence="8" type="ORF">Lqua_1256</name>
    <name evidence="9" type="ORF">NCTC12376_01538</name>
</gene>
<evidence type="ECO:0000256" key="1">
    <source>
        <dbReference type="ARBA" id="ARBA00022801"/>
    </source>
</evidence>
<dbReference type="PANTHER" id="PTHR42776:SF27">
    <property type="entry name" value="DIPEPTIDYL PEPTIDASE FAMILY MEMBER 6"/>
    <property type="match status" value="1"/>
</dbReference>
<dbReference type="Proteomes" id="UP000054639">
    <property type="component" value="Unassembled WGS sequence"/>
</dbReference>
<evidence type="ECO:0000259" key="7">
    <source>
        <dbReference type="Pfam" id="PF00326"/>
    </source>
</evidence>
<proteinExistence type="predicted"/>
<evidence type="ECO:0000256" key="5">
    <source>
        <dbReference type="ARBA" id="ARBA00032596"/>
    </source>
</evidence>
<keyword evidence="2" id="KW-0645">Protease</keyword>
<keyword evidence="10" id="KW-1185">Reference proteome</keyword>
<dbReference type="Proteomes" id="UP000254230">
    <property type="component" value="Unassembled WGS sequence"/>
</dbReference>
<dbReference type="Pfam" id="PF00326">
    <property type="entry name" value="Peptidase_S9"/>
    <property type="match status" value="1"/>
</dbReference>
<dbReference type="InterPro" id="IPR002471">
    <property type="entry name" value="Pept_S9_AS"/>
</dbReference>
<dbReference type="OrthoDB" id="9812921at2"/>
<evidence type="ECO:0000313" key="11">
    <source>
        <dbReference type="Proteomes" id="UP000254230"/>
    </source>
</evidence>
<dbReference type="InterPro" id="IPR011659">
    <property type="entry name" value="WD40"/>
</dbReference>
<dbReference type="Gene3D" id="2.120.10.30">
    <property type="entry name" value="TolB, C-terminal domain"/>
    <property type="match status" value="2"/>
</dbReference>
<sequence length="658" mass="74357">MKHTFLSIVFCFLIYENGWTEKRVPELNDLYRIADVSEPDISPDGKWVAYSVNQLNAETDSSYSNIWRVSIDGKYTQQLTVSREYSNSHPKWSPDGTWLAYLSDEGEQETSQIWLMPAKGGKGHQLTHTQGEINDFIWSPDSKSIAFVGNETESSDDELVDKPIVIDRFQFKADGSGYLTDVYDHLYVINVATGTTTQLTSGEHDEYLPSWSPDGKYIAYVTKRGKDADRHLNYDIYIIEPTSHAKERQLTHYLGNDMDPDLESNLSWSPDSTKIAYLRSKEDKWVYYSPTQLAVVRVADGSESVVAPMDKWFYKPKWSPDGLSIYALIEESRTTYLNKIDSTTGQVTKITQGLRTDMDFALGQDKVIVLSTDDVHPAELFLVGPSLTPLTQQNNKLLSEVTFQPAEDIQFKSFDGVLIEGLLVKPIQYQQGKAFPALLNLHGGPVYQFSHEFNFEFQWFAANGYAVIAPNPRGSSGRGFDFARAIYADWGNLDVKDVLAAVDYVVSIGVADPARLAVGGWSYGGMLTDYVIASDTRFKAALSGAGTANILSGYGVDQYTLEYELELGKPWEHPDLYLKLSYPFMQSYRIKTATLFMCAQLDFNVPCEGSEQLYQALKSLNVPTQLVIYPNEYHSLSVPSYLIDRLQRYNDWMNKYLK</sequence>
<evidence type="ECO:0000313" key="10">
    <source>
        <dbReference type="Proteomes" id="UP000054639"/>
    </source>
</evidence>
<name>A0A378KT27_9GAMM</name>
<evidence type="ECO:0000256" key="3">
    <source>
        <dbReference type="ARBA" id="ARBA00022990"/>
    </source>
</evidence>
<dbReference type="RefSeq" id="WP_058473768.1">
    <property type="nucleotide sequence ID" value="NZ_CAAAIL010000005.1"/>
</dbReference>
<evidence type="ECO:0000256" key="4">
    <source>
        <dbReference type="ARBA" id="ARBA00032284"/>
    </source>
</evidence>
<dbReference type="SUPFAM" id="SSF82171">
    <property type="entry name" value="DPP6 N-terminal domain-like"/>
    <property type="match status" value="1"/>
</dbReference>
<evidence type="ECO:0000313" key="9">
    <source>
        <dbReference type="EMBL" id="STY17725.1"/>
    </source>
</evidence>
<dbReference type="SUPFAM" id="SSF53474">
    <property type="entry name" value="alpha/beta-Hydrolases"/>
    <property type="match status" value="1"/>
</dbReference>
<dbReference type="EMBL" id="UGOW01000001">
    <property type="protein sequence ID" value="STY17725.1"/>
    <property type="molecule type" value="Genomic_DNA"/>
</dbReference>
<reference evidence="8 10" key="1">
    <citation type="submission" date="2015-11" db="EMBL/GenBank/DDBJ databases">
        <title>Genomic analysis of 38 Legionella species identifies large and diverse effector repertoires.</title>
        <authorList>
            <person name="Burstein D."/>
            <person name="Amaro F."/>
            <person name="Zusman T."/>
            <person name="Lifshitz Z."/>
            <person name="Cohen O."/>
            <person name="Gilbert J.A."/>
            <person name="Pupko T."/>
            <person name="Shuman H.A."/>
            <person name="Segal G."/>
        </authorList>
    </citation>
    <scope>NUCLEOTIDE SEQUENCE [LARGE SCALE GENOMIC DNA]</scope>
    <source>
        <strain evidence="8 10">ATCC 49507</strain>
    </source>
</reference>
<dbReference type="GO" id="GO:0006508">
    <property type="term" value="P:proteolysis"/>
    <property type="evidence" value="ECO:0007669"/>
    <property type="project" value="InterPro"/>
</dbReference>
<keyword evidence="1 9" id="KW-0378">Hydrolase</keyword>